<dbReference type="AlphaFoldDB" id="A0A0N4VKK3"/>
<protein>
    <submittedName>
        <fullName evidence="3">RUN domain-containing protein</fullName>
    </submittedName>
</protein>
<accession>A0A0N4VKK3</accession>
<reference evidence="1 2" key="2">
    <citation type="submission" date="2018-10" db="EMBL/GenBank/DDBJ databases">
        <authorList>
            <consortium name="Pathogen Informatics"/>
        </authorList>
    </citation>
    <scope>NUCLEOTIDE SEQUENCE [LARGE SCALE GENOMIC DNA]</scope>
</reference>
<proteinExistence type="predicted"/>
<sequence length="85" mass="9616">MLYEEKGKEKAQMHAVLSCLARRLKLLSQTAIHSLDKKDFKAEVFGKLKRFENFSVSESSAWRRSALEDDGGSSAVMVLALWIKV</sequence>
<evidence type="ECO:0000313" key="1">
    <source>
        <dbReference type="EMBL" id="VDD95948.1"/>
    </source>
</evidence>
<name>A0A0N4VKK3_ENTVE</name>
<evidence type="ECO:0000313" key="3">
    <source>
        <dbReference type="WBParaSite" id="EVEC_0001139101-mRNA-1"/>
    </source>
</evidence>
<keyword evidence="2" id="KW-1185">Reference proteome</keyword>
<reference evidence="3" key="1">
    <citation type="submission" date="2017-02" db="UniProtKB">
        <authorList>
            <consortium name="WormBaseParasite"/>
        </authorList>
    </citation>
    <scope>IDENTIFICATION</scope>
</reference>
<dbReference type="EMBL" id="UXUI01011110">
    <property type="protein sequence ID" value="VDD95948.1"/>
    <property type="molecule type" value="Genomic_DNA"/>
</dbReference>
<gene>
    <name evidence="1" type="ORF">EVEC_LOCUS10699</name>
</gene>
<dbReference type="Proteomes" id="UP000274131">
    <property type="component" value="Unassembled WGS sequence"/>
</dbReference>
<dbReference type="WBParaSite" id="EVEC_0001139101-mRNA-1">
    <property type="protein sequence ID" value="EVEC_0001139101-mRNA-1"/>
    <property type="gene ID" value="EVEC_0001139101"/>
</dbReference>
<evidence type="ECO:0000313" key="2">
    <source>
        <dbReference type="Proteomes" id="UP000274131"/>
    </source>
</evidence>
<organism evidence="3">
    <name type="scientific">Enterobius vermicularis</name>
    <name type="common">Human pinworm</name>
    <dbReference type="NCBI Taxonomy" id="51028"/>
    <lineage>
        <taxon>Eukaryota</taxon>
        <taxon>Metazoa</taxon>
        <taxon>Ecdysozoa</taxon>
        <taxon>Nematoda</taxon>
        <taxon>Chromadorea</taxon>
        <taxon>Rhabditida</taxon>
        <taxon>Spirurina</taxon>
        <taxon>Oxyuridomorpha</taxon>
        <taxon>Oxyuroidea</taxon>
        <taxon>Oxyuridae</taxon>
        <taxon>Enterobius</taxon>
    </lineage>
</organism>